<reference evidence="2" key="1">
    <citation type="submission" date="2016-10" db="EMBL/GenBank/DDBJ databases">
        <authorList>
            <person name="Varghese N."/>
            <person name="Submissions S."/>
        </authorList>
    </citation>
    <scope>NUCLEOTIDE SEQUENCE [LARGE SCALE GENOMIC DNA]</scope>
    <source>
        <strain evidence="2">BS3660</strain>
    </source>
</reference>
<dbReference type="AlphaFoldDB" id="A0A1H4T2W5"/>
<dbReference type="EMBL" id="FNTC01000002">
    <property type="protein sequence ID" value="SEC50766.1"/>
    <property type="molecule type" value="Genomic_DNA"/>
</dbReference>
<protein>
    <submittedName>
        <fullName evidence="1">Uncharacterized protein</fullName>
    </submittedName>
</protein>
<evidence type="ECO:0000313" key="1">
    <source>
        <dbReference type="EMBL" id="SEC50766.1"/>
    </source>
</evidence>
<keyword evidence="2" id="KW-1185">Reference proteome</keyword>
<organism evidence="1 2">
    <name type="scientific">Pseudomonas jessenii</name>
    <dbReference type="NCBI Taxonomy" id="77298"/>
    <lineage>
        <taxon>Bacteria</taxon>
        <taxon>Pseudomonadati</taxon>
        <taxon>Pseudomonadota</taxon>
        <taxon>Gammaproteobacteria</taxon>
        <taxon>Pseudomonadales</taxon>
        <taxon>Pseudomonadaceae</taxon>
        <taxon>Pseudomonas</taxon>
    </lineage>
</organism>
<dbReference type="Proteomes" id="UP000198542">
    <property type="component" value="Unassembled WGS sequence"/>
</dbReference>
<gene>
    <name evidence="1" type="ORF">SAMN04490187_4637</name>
</gene>
<accession>A0A1H4T2W5</accession>
<sequence length="58" mass="6283">MSAWINTGLHAGHKQLRNSAIAATVLVCRWPDPLLAAQRIGLALLHRPLSTARSSGRQ</sequence>
<proteinExistence type="predicted"/>
<name>A0A1H4T2W5_PSEJE</name>
<evidence type="ECO:0000313" key="2">
    <source>
        <dbReference type="Proteomes" id="UP000198542"/>
    </source>
</evidence>